<sequence length="206" mass="21230">MQSRATADLVAIRATVVAALSLLLATVAHALAGGLLPAVWTLVAMFVLTGVGAALALDRRASRTRLALLLIGGQTTIHFAMTALAGHGDEGGLRATTVHGALADAVHHILEDLFTDGPMMLAHLAAAALTGVLLGRAERALWHVLALLRRATGLVAVVLRAVPVVTFARPVAPRTAVTTGPLRLQSRLLTGSSVVRRGPPALLPAC</sequence>
<keyword evidence="3" id="KW-1185">Reference proteome</keyword>
<dbReference type="AlphaFoldDB" id="A0A4R1CJZ2"/>
<reference evidence="2 3" key="1">
    <citation type="submission" date="2019-03" db="EMBL/GenBank/DDBJ databases">
        <authorList>
            <person name="Kim M.K.M."/>
        </authorList>
    </citation>
    <scope>NUCLEOTIDE SEQUENCE [LARGE SCALE GENOMIC DNA]</scope>
    <source>
        <strain evidence="2 3">18JY15-6</strain>
    </source>
</reference>
<dbReference type="RefSeq" id="WP_131581621.1">
    <property type="nucleotide sequence ID" value="NZ_SJZJ01000003.1"/>
</dbReference>
<keyword evidence="1" id="KW-1133">Transmembrane helix</keyword>
<dbReference type="Proteomes" id="UP000295453">
    <property type="component" value="Unassembled WGS sequence"/>
</dbReference>
<evidence type="ECO:0000256" key="1">
    <source>
        <dbReference type="SAM" id="Phobius"/>
    </source>
</evidence>
<evidence type="ECO:0000313" key="2">
    <source>
        <dbReference type="EMBL" id="TCJ30496.1"/>
    </source>
</evidence>
<name>A0A4R1CJZ2_9ACTN</name>
<feature type="transmembrane region" description="Helical" evidence="1">
    <location>
        <begin position="117"/>
        <end position="135"/>
    </location>
</feature>
<evidence type="ECO:0000313" key="3">
    <source>
        <dbReference type="Proteomes" id="UP000295453"/>
    </source>
</evidence>
<accession>A0A4R1CJZ2</accession>
<proteinExistence type="predicted"/>
<comment type="caution">
    <text evidence="2">The sequence shown here is derived from an EMBL/GenBank/DDBJ whole genome shotgun (WGS) entry which is preliminary data.</text>
</comment>
<feature type="transmembrane region" description="Helical" evidence="1">
    <location>
        <begin position="66"/>
        <end position="85"/>
    </location>
</feature>
<organism evidence="2 3">
    <name type="scientific">Nocardioides jejuensis</name>
    <dbReference type="NCBI Taxonomy" id="2502782"/>
    <lineage>
        <taxon>Bacteria</taxon>
        <taxon>Bacillati</taxon>
        <taxon>Actinomycetota</taxon>
        <taxon>Actinomycetes</taxon>
        <taxon>Propionibacteriales</taxon>
        <taxon>Nocardioidaceae</taxon>
        <taxon>Nocardioides</taxon>
    </lineage>
</organism>
<protein>
    <submittedName>
        <fullName evidence="2">Uncharacterized protein</fullName>
    </submittedName>
</protein>
<gene>
    <name evidence="2" type="ORF">EPD65_02680</name>
</gene>
<feature type="transmembrane region" description="Helical" evidence="1">
    <location>
        <begin position="40"/>
        <end position="57"/>
    </location>
</feature>
<dbReference type="OrthoDB" id="10009084at2"/>
<keyword evidence="1" id="KW-0812">Transmembrane</keyword>
<keyword evidence="1" id="KW-0472">Membrane</keyword>
<dbReference type="EMBL" id="SJZJ01000003">
    <property type="protein sequence ID" value="TCJ30496.1"/>
    <property type="molecule type" value="Genomic_DNA"/>
</dbReference>